<dbReference type="EMBL" id="DSKY01000022">
    <property type="protein sequence ID" value="HDY60241.1"/>
    <property type="molecule type" value="Genomic_DNA"/>
</dbReference>
<dbReference type="PANTHER" id="PTHR45947:SF3">
    <property type="entry name" value="SULFOQUINOVOSYL TRANSFERASE SQD2"/>
    <property type="match status" value="1"/>
</dbReference>
<keyword evidence="3" id="KW-0808">Transferase</keyword>
<dbReference type="InterPro" id="IPR028098">
    <property type="entry name" value="Glyco_trans_4-like_N"/>
</dbReference>
<dbReference type="Gene3D" id="3.40.50.2000">
    <property type="entry name" value="Glycogen Phosphorylase B"/>
    <property type="match status" value="2"/>
</dbReference>
<dbReference type="SUPFAM" id="SSF53756">
    <property type="entry name" value="UDP-Glycosyltransferase/glycogen phosphorylase"/>
    <property type="match status" value="1"/>
</dbReference>
<dbReference type="AlphaFoldDB" id="A0A7V1EJ47"/>
<dbReference type="Pfam" id="PF00534">
    <property type="entry name" value="Glycos_transf_1"/>
    <property type="match status" value="1"/>
</dbReference>
<gene>
    <name evidence="3" type="ORF">ENP86_11980</name>
</gene>
<evidence type="ECO:0000259" key="2">
    <source>
        <dbReference type="Pfam" id="PF13439"/>
    </source>
</evidence>
<dbReference type="InterPro" id="IPR001296">
    <property type="entry name" value="Glyco_trans_1"/>
</dbReference>
<dbReference type="GO" id="GO:0016757">
    <property type="term" value="F:glycosyltransferase activity"/>
    <property type="evidence" value="ECO:0007669"/>
    <property type="project" value="InterPro"/>
</dbReference>
<feature type="domain" description="Glycosyltransferase subfamily 4-like N-terminal" evidence="2">
    <location>
        <begin position="17"/>
        <end position="173"/>
    </location>
</feature>
<dbReference type="PANTHER" id="PTHR45947">
    <property type="entry name" value="SULFOQUINOVOSYL TRANSFERASE SQD2"/>
    <property type="match status" value="1"/>
</dbReference>
<sequence>MNILIINWQDWKNPYAGGAEIYLYEIFSRLIKKGHKVLLLCSRGPGQKRYETLDGFEIIRVGKRVNFNFYVPFALSAILKNRKIDLIIDDQNKIPFYTPIFTKKKNLIMIMHLFRETIYRETNFLFASYVYITESLIPLLYPHSHFIAISQSTADDLKKMGIKQKISVVYSGIPELKNIYNIKREKNLVLYVGRIKRYKSIDHLLKAVNMIKNDIPVKLAIVGDGDALEELKNLARDLNLEVDFRGFVSEEEKYKMYQKARLIVQPSIKEGWGLTAIEAQACGTPVICANSPGLRETLIDGKTGYLYDYGNITELAKKIKDMLSDDTKWLEFSNSAIKWARNFSWDYSAEKMEKIIMEVYNA</sequence>
<protein>
    <submittedName>
        <fullName evidence="3">Glycosyltransferase family 1 protein</fullName>
    </submittedName>
</protein>
<feature type="domain" description="Glycosyl transferase family 1" evidence="1">
    <location>
        <begin position="174"/>
        <end position="338"/>
    </location>
</feature>
<dbReference type="InterPro" id="IPR050194">
    <property type="entry name" value="Glycosyltransferase_grp1"/>
</dbReference>
<dbReference type="CDD" id="cd03801">
    <property type="entry name" value="GT4_PimA-like"/>
    <property type="match status" value="1"/>
</dbReference>
<name>A0A7V1EJ47_UNCW3</name>
<evidence type="ECO:0000259" key="1">
    <source>
        <dbReference type="Pfam" id="PF00534"/>
    </source>
</evidence>
<reference evidence="3" key="1">
    <citation type="journal article" date="2020" name="mSystems">
        <title>Genome- and Community-Level Interaction Insights into Carbon Utilization and Element Cycling Functions of Hydrothermarchaeota in Hydrothermal Sediment.</title>
        <authorList>
            <person name="Zhou Z."/>
            <person name="Liu Y."/>
            <person name="Xu W."/>
            <person name="Pan J."/>
            <person name="Luo Z.H."/>
            <person name="Li M."/>
        </authorList>
    </citation>
    <scope>NUCLEOTIDE SEQUENCE [LARGE SCALE GENOMIC DNA]</scope>
    <source>
        <strain evidence="3">SpSt-258</strain>
    </source>
</reference>
<comment type="caution">
    <text evidence="3">The sequence shown here is derived from an EMBL/GenBank/DDBJ whole genome shotgun (WGS) entry which is preliminary data.</text>
</comment>
<dbReference type="Pfam" id="PF13439">
    <property type="entry name" value="Glyco_transf_4"/>
    <property type="match status" value="1"/>
</dbReference>
<accession>A0A7V1EJ47</accession>
<proteinExistence type="predicted"/>
<organism evidence="3">
    <name type="scientific">candidate division WOR-3 bacterium</name>
    <dbReference type="NCBI Taxonomy" id="2052148"/>
    <lineage>
        <taxon>Bacteria</taxon>
        <taxon>Bacteria division WOR-3</taxon>
    </lineage>
</organism>
<evidence type="ECO:0000313" key="3">
    <source>
        <dbReference type="EMBL" id="HDY60241.1"/>
    </source>
</evidence>